<keyword evidence="2 5" id="KW-0732">Signal</keyword>
<gene>
    <name evidence="8" type="ORF">F7Q99_33340</name>
</gene>
<dbReference type="Pfam" id="PF08386">
    <property type="entry name" value="Abhydrolase_4"/>
    <property type="match status" value="1"/>
</dbReference>
<dbReference type="EMBL" id="WBOF01000003">
    <property type="protein sequence ID" value="MQS16944.1"/>
    <property type="molecule type" value="Genomic_DNA"/>
</dbReference>
<reference evidence="8 9" key="1">
    <citation type="submission" date="2019-09" db="EMBL/GenBank/DDBJ databases">
        <title>Genome Sequences of Streptomyces kaniharaensis ATCC 21070.</title>
        <authorList>
            <person name="Zhu W."/>
            <person name="De Crecy-Lagard V."/>
            <person name="Richards N.G."/>
        </authorList>
    </citation>
    <scope>NUCLEOTIDE SEQUENCE [LARGE SCALE GENOMIC DNA]</scope>
    <source>
        <strain evidence="8 9">SF-557</strain>
    </source>
</reference>
<evidence type="ECO:0000256" key="1">
    <source>
        <dbReference type="ARBA" id="ARBA00010088"/>
    </source>
</evidence>
<proteinExistence type="inferred from homology"/>
<keyword evidence="3 8" id="KW-0378">Hydrolase</keyword>
<dbReference type="InterPro" id="IPR051601">
    <property type="entry name" value="Serine_prot/Carboxylest_S33"/>
</dbReference>
<organism evidence="8 9">
    <name type="scientific">Streptomyces kaniharaensis</name>
    <dbReference type="NCBI Taxonomy" id="212423"/>
    <lineage>
        <taxon>Bacteria</taxon>
        <taxon>Bacillati</taxon>
        <taxon>Actinomycetota</taxon>
        <taxon>Actinomycetes</taxon>
        <taxon>Kitasatosporales</taxon>
        <taxon>Streptomycetaceae</taxon>
        <taxon>Streptomyces</taxon>
    </lineage>
</organism>
<feature type="region of interest" description="Disordered" evidence="4">
    <location>
        <begin position="33"/>
        <end position="78"/>
    </location>
</feature>
<dbReference type="PANTHER" id="PTHR43248:SF29">
    <property type="entry name" value="TRIPEPTIDYL AMINOPEPTIDASE"/>
    <property type="match status" value="1"/>
</dbReference>
<dbReference type="Gene3D" id="3.40.50.1820">
    <property type="entry name" value="alpha/beta hydrolase"/>
    <property type="match status" value="1"/>
</dbReference>
<keyword evidence="9" id="KW-1185">Reference proteome</keyword>
<evidence type="ECO:0000259" key="7">
    <source>
        <dbReference type="Pfam" id="PF08386"/>
    </source>
</evidence>
<dbReference type="AlphaFoldDB" id="A0A6N7L419"/>
<dbReference type="SUPFAM" id="SSF53474">
    <property type="entry name" value="alpha/beta-Hydrolases"/>
    <property type="match status" value="1"/>
</dbReference>
<feature type="domain" description="AB hydrolase-1" evidence="6">
    <location>
        <begin position="143"/>
        <end position="334"/>
    </location>
</feature>
<feature type="domain" description="Peptidase S33 tripeptidyl aminopeptidase-like C-terminal" evidence="7">
    <location>
        <begin position="456"/>
        <end position="544"/>
    </location>
</feature>
<comment type="caution">
    <text evidence="8">The sequence shown here is derived from an EMBL/GenBank/DDBJ whole genome shotgun (WGS) entry which is preliminary data.</text>
</comment>
<evidence type="ECO:0000313" key="8">
    <source>
        <dbReference type="EMBL" id="MQS16944.1"/>
    </source>
</evidence>
<dbReference type="PANTHER" id="PTHR43248">
    <property type="entry name" value="2-SUCCINYL-6-HYDROXY-2,4-CYCLOHEXADIENE-1-CARBOXYLATE SYNTHASE"/>
    <property type="match status" value="1"/>
</dbReference>
<dbReference type="Proteomes" id="UP000450000">
    <property type="component" value="Unassembled WGS sequence"/>
</dbReference>
<evidence type="ECO:0000259" key="6">
    <source>
        <dbReference type="Pfam" id="PF00561"/>
    </source>
</evidence>
<dbReference type="InterPro" id="IPR013595">
    <property type="entry name" value="Pept_S33_TAP-like_C"/>
</dbReference>
<feature type="signal peptide" evidence="5">
    <location>
        <begin position="1"/>
        <end position="28"/>
    </location>
</feature>
<dbReference type="InterPro" id="IPR000073">
    <property type="entry name" value="AB_hydrolase_1"/>
</dbReference>
<feature type="compositionally biased region" description="Low complexity" evidence="4">
    <location>
        <begin position="38"/>
        <end position="60"/>
    </location>
</feature>
<evidence type="ECO:0000313" key="9">
    <source>
        <dbReference type="Proteomes" id="UP000450000"/>
    </source>
</evidence>
<dbReference type="PROSITE" id="PS51257">
    <property type="entry name" value="PROKAR_LIPOPROTEIN"/>
    <property type="match status" value="1"/>
</dbReference>
<dbReference type="InterPro" id="IPR029058">
    <property type="entry name" value="AB_hydrolase_fold"/>
</dbReference>
<accession>A0A6N7L419</accession>
<evidence type="ECO:0000256" key="5">
    <source>
        <dbReference type="SAM" id="SignalP"/>
    </source>
</evidence>
<dbReference type="GO" id="GO:0016787">
    <property type="term" value="F:hydrolase activity"/>
    <property type="evidence" value="ECO:0007669"/>
    <property type="project" value="UniProtKB-KW"/>
</dbReference>
<evidence type="ECO:0000256" key="2">
    <source>
        <dbReference type="ARBA" id="ARBA00022729"/>
    </source>
</evidence>
<name>A0A6N7L419_9ACTN</name>
<evidence type="ECO:0000256" key="4">
    <source>
        <dbReference type="SAM" id="MobiDB-lite"/>
    </source>
</evidence>
<sequence length="547" mass="56895">MCVPVKILRTSRRALPVAVTAATAALLAGCTGSGSGAGSTASGTPTPTPSATTTSAAPTPAAAPTPTPRPTGANDPALKPFYGQQLAWAACPADPETGKTDDSPVQCATLKVPLDYASPATGTLDVAVVRNPARKQDQRVGSLLLNPGGPGGSGVAMVKGWAKGYEGALHDRFDMVGFDPRGVGGTNPVNCLDDKARDTWVTTDQPGADHGKALADACQARFAKVLPFVSTRNTARDMDVLRAVLGDQKLNYLGMSYGTYLGSLYAEEFPDRVGHLVLDGATSPSTSLVQHNIEQQAGFERALKAFAADCTTKDVCPLGKDPEQAPQKLADFLDGLKDKPLTTSDGRTLTANAAWTGVLSRLYGGERAWKDLRGVLGAAMQRGNGDYLYQLADGYNGRDKDGHYGVSADAYTAIHCADGATGAPSGEQLQAALTDLAAKAPLVSKHDPTLALFDPDCRIWPFRSTEQPHAVKSLATAPIVVVGTTGDPATPYAWAQRLTTELGNAVLLTREGEGHTAYGASSCIRSSVDAFLVDGTVPAAGTRCPTD</sequence>
<comment type="similarity">
    <text evidence="1">Belongs to the peptidase S33 family.</text>
</comment>
<evidence type="ECO:0000256" key="3">
    <source>
        <dbReference type="ARBA" id="ARBA00022801"/>
    </source>
</evidence>
<dbReference type="OrthoDB" id="4498590at2"/>
<dbReference type="Pfam" id="PF00561">
    <property type="entry name" value="Abhydrolase_1"/>
    <property type="match status" value="1"/>
</dbReference>
<protein>
    <submittedName>
        <fullName evidence="8">Alpha/beta hydrolase</fullName>
    </submittedName>
</protein>
<feature type="chain" id="PRO_5038842371" evidence="5">
    <location>
        <begin position="29"/>
        <end position="547"/>
    </location>
</feature>